<name>A0ABS7AGS6_9PROT</name>
<dbReference type="Gene3D" id="3.30.450.40">
    <property type="match status" value="2"/>
</dbReference>
<evidence type="ECO:0000259" key="5">
    <source>
        <dbReference type="PROSITE" id="PS51077"/>
    </source>
</evidence>
<dbReference type="Proteomes" id="UP001196565">
    <property type="component" value="Unassembled WGS sequence"/>
</dbReference>
<dbReference type="PANTHER" id="PTHR30136:SF39">
    <property type="entry name" value="TRANSCRIPTIONAL REGULATORY PROTEIN"/>
    <property type="match status" value="1"/>
</dbReference>
<evidence type="ECO:0000256" key="1">
    <source>
        <dbReference type="ARBA" id="ARBA00023015"/>
    </source>
</evidence>
<keyword evidence="1" id="KW-0805">Transcription regulation</keyword>
<dbReference type="Pfam" id="PF09339">
    <property type="entry name" value="HTH_IclR"/>
    <property type="match status" value="1"/>
</dbReference>
<sequence>MDRIITVDIPEVNTETRPARRRGRPASPAPPAAEQRVEAVERALALLEAFADGTKMLMLAELSARAGLYPSTALRLAGSLIRFGYLVRGSDGTYRLGPTPFRLGGLYRAGFNLADQVRPALTRLVERTGETGGFYVREGQRRICLFREPSPRPIRLHIEEGAAMPLDRGASAHVLMAFTDGTLAVHDAAREVGHAVSIGERDPEIAAVAAPVFGRDGHFLGAIGVSGPVVRLGAVEAETIAPLVVAEARLLSRLLGA</sequence>
<feature type="domain" description="HTH iclR-type" evidence="5">
    <location>
        <begin position="37"/>
        <end position="98"/>
    </location>
</feature>
<evidence type="ECO:0000313" key="7">
    <source>
        <dbReference type="EMBL" id="MBW6401500.1"/>
    </source>
</evidence>
<dbReference type="SMART" id="SM00346">
    <property type="entry name" value="HTH_ICLR"/>
    <property type="match status" value="1"/>
</dbReference>
<feature type="domain" description="IclR-ED" evidence="6">
    <location>
        <begin position="99"/>
        <end position="257"/>
    </location>
</feature>
<accession>A0ABS7AGS6</accession>
<keyword evidence="8" id="KW-1185">Reference proteome</keyword>
<dbReference type="SUPFAM" id="SSF46785">
    <property type="entry name" value="Winged helix' DNA-binding domain"/>
    <property type="match status" value="1"/>
</dbReference>
<evidence type="ECO:0000256" key="2">
    <source>
        <dbReference type="ARBA" id="ARBA00023125"/>
    </source>
</evidence>
<dbReference type="InterPro" id="IPR005471">
    <property type="entry name" value="Tscrpt_reg_IclR_N"/>
</dbReference>
<dbReference type="InterPro" id="IPR036388">
    <property type="entry name" value="WH-like_DNA-bd_sf"/>
</dbReference>
<protein>
    <submittedName>
        <fullName evidence="7">IclR family transcriptional regulator</fullName>
    </submittedName>
</protein>
<evidence type="ECO:0000256" key="3">
    <source>
        <dbReference type="ARBA" id="ARBA00023163"/>
    </source>
</evidence>
<dbReference type="InterPro" id="IPR036390">
    <property type="entry name" value="WH_DNA-bd_sf"/>
</dbReference>
<dbReference type="EMBL" id="JAHYBZ010000012">
    <property type="protein sequence ID" value="MBW6401500.1"/>
    <property type="molecule type" value="Genomic_DNA"/>
</dbReference>
<organism evidence="7 8">
    <name type="scientific">Roseomonas alba</name>
    <dbReference type="NCBI Taxonomy" id="2846776"/>
    <lineage>
        <taxon>Bacteria</taxon>
        <taxon>Pseudomonadati</taxon>
        <taxon>Pseudomonadota</taxon>
        <taxon>Alphaproteobacteria</taxon>
        <taxon>Acetobacterales</taxon>
        <taxon>Roseomonadaceae</taxon>
        <taxon>Roseomonas</taxon>
    </lineage>
</organism>
<evidence type="ECO:0000256" key="4">
    <source>
        <dbReference type="SAM" id="MobiDB-lite"/>
    </source>
</evidence>
<proteinExistence type="predicted"/>
<comment type="caution">
    <text evidence="7">The sequence shown here is derived from an EMBL/GenBank/DDBJ whole genome shotgun (WGS) entry which is preliminary data.</text>
</comment>
<dbReference type="SUPFAM" id="SSF55781">
    <property type="entry name" value="GAF domain-like"/>
    <property type="match status" value="1"/>
</dbReference>
<keyword evidence="3" id="KW-0804">Transcription</keyword>
<keyword evidence="2" id="KW-0238">DNA-binding</keyword>
<evidence type="ECO:0000259" key="6">
    <source>
        <dbReference type="PROSITE" id="PS51078"/>
    </source>
</evidence>
<dbReference type="InterPro" id="IPR050707">
    <property type="entry name" value="HTH_MetabolicPath_Reg"/>
</dbReference>
<dbReference type="PROSITE" id="PS51077">
    <property type="entry name" value="HTH_ICLR"/>
    <property type="match status" value="1"/>
</dbReference>
<dbReference type="Pfam" id="PF01614">
    <property type="entry name" value="IclR_C"/>
    <property type="match status" value="2"/>
</dbReference>
<feature type="region of interest" description="Disordered" evidence="4">
    <location>
        <begin position="12"/>
        <end position="34"/>
    </location>
</feature>
<gene>
    <name evidence="7" type="ORF">KPL78_26855</name>
</gene>
<evidence type="ECO:0000313" key="8">
    <source>
        <dbReference type="Proteomes" id="UP001196565"/>
    </source>
</evidence>
<reference evidence="7 8" key="1">
    <citation type="submission" date="2021-07" db="EMBL/GenBank/DDBJ databases">
        <authorList>
            <person name="So Y."/>
        </authorList>
    </citation>
    <scope>NUCLEOTIDE SEQUENCE [LARGE SCALE GENOMIC DNA]</scope>
    <source>
        <strain evidence="7 8">HJA6</strain>
    </source>
</reference>
<dbReference type="InterPro" id="IPR014757">
    <property type="entry name" value="Tscrpt_reg_IclR_C"/>
</dbReference>
<dbReference type="PROSITE" id="PS51078">
    <property type="entry name" value="ICLR_ED"/>
    <property type="match status" value="1"/>
</dbReference>
<dbReference type="Gene3D" id="1.10.10.10">
    <property type="entry name" value="Winged helix-like DNA-binding domain superfamily/Winged helix DNA-binding domain"/>
    <property type="match status" value="1"/>
</dbReference>
<dbReference type="PANTHER" id="PTHR30136">
    <property type="entry name" value="HELIX-TURN-HELIX TRANSCRIPTIONAL REGULATOR, ICLR FAMILY"/>
    <property type="match status" value="1"/>
</dbReference>
<dbReference type="InterPro" id="IPR029016">
    <property type="entry name" value="GAF-like_dom_sf"/>
</dbReference>